<sequence length="417" mass="47196">MLPKRVERLHTLSYTLRTRLGFTYTPDSQSYMQFRACYTSDKSLEQKRQFPANGYEIIDQCIKLEEEQLPCYEPSHFYPVRLGQIFKDRYQVVAKLGYGSTSTTWLGRDLQNRRYVTLKVHINSLPRNQGLHIYQHLKALGASNHIGQFSIRMLKESFQLRGPHGSHDVFVLPPLGISLKALQERMPGEVFYREFVKAAIQQSLPALDFLHTDAGITHTNQDLHSGNLLVGISDESVLAEYEVTEFERPTPRKESGDTTIYVSRLLLSEPGPLHLCDFGGARIGSEHEGVAMPIQYRAPEVLLGMKWGHAVDMWSLGLMAWDLLESSSLFQVYDGEDKEANEAHHLANMVALLGPPPAEFLSRSDKSRKYWNDQGIIHEATSDVAVQTPICQESGSWDTAHKLLMTLPLLEPAPNMT</sequence>
<dbReference type="Proteomes" id="UP001338125">
    <property type="component" value="Unassembled WGS sequence"/>
</dbReference>
<dbReference type="PANTHER" id="PTHR47634:SF9">
    <property type="entry name" value="PROTEIN KINASE DOMAIN-CONTAINING PROTEIN-RELATED"/>
    <property type="match status" value="1"/>
</dbReference>
<evidence type="ECO:0000313" key="11">
    <source>
        <dbReference type="Proteomes" id="UP001338125"/>
    </source>
</evidence>
<evidence type="ECO:0000259" key="9">
    <source>
        <dbReference type="PROSITE" id="PS50011"/>
    </source>
</evidence>
<dbReference type="InterPro" id="IPR011009">
    <property type="entry name" value="Kinase-like_dom_sf"/>
</dbReference>
<keyword evidence="3" id="KW-0808">Transferase</keyword>
<dbReference type="EC" id="2.7.11.1" evidence="1"/>
<dbReference type="Gene3D" id="1.10.510.10">
    <property type="entry name" value="Transferase(Phosphotransferase) domain 1"/>
    <property type="match status" value="1"/>
</dbReference>
<protein>
    <recommendedName>
        <fullName evidence="1">non-specific serine/threonine protein kinase</fullName>
        <ecNumber evidence="1">2.7.11.1</ecNumber>
    </recommendedName>
</protein>
<keyword evidence="11" id="KW-1185">Reference proteome</keyword>
<dbReference type="SUPFAM" id="SSF56112">
    <property type="entry name" value="Protein kinase-like (PK-like)"/>
    <property type="match status" value="1"/>
</dbReference>
<comment type="catalytic activity">
    <reaction evidence="7">
        <text>L-threonyl-[protein] + ATP = O-phospho-L-threonyl-[protein] + ADP + H(+)</text>
        <dbReference type="Rhea" id="RHEA:46608"/>
        <dbReference type="Rhea" id="RHEA-COMP:11060"/>
        <dbReference type="Rhea" id="RHEA-COMP:11605"/>
        <dbReference type="ChEBI" id="CHEBI:15378"/>
        <dbReference type="ChEBI" id="CHEBI:30013"/>
        <dbReference type="ChEBI" id="CHEBI:30616"/>
        <dbReference type="ChEBI" id="CHEBI:61977"/>
        <dbReference type="ChEBI" id="CHEBI:456216"/>
        <dbReference type="EC" id="2.7.11.1"/>
    </reaction>
</comment>
<keyword evidence="4" id="KW-0547">Nucleotide-binding</keyword>
<accession>A0ABR0SC69</accession>
<evidence type="ECO:0000256" key="4">
    <source>
        <dbReference type="ARBA" id="ARBA00022741"/>
    </source>
</evidence>
<dbReference type="SMART" id="SM00220">
    <property type="entry name" value="S_TKc"/>
    <property type="match status" value="1"/>
</dbReference>
<dbReference type="PANTHER" id="PTHR47634">
    <property type="entry name" value="PROTEIN KINASE DOMAIN-CONTAINING PROTEIN-RELATED"/>
    <property type="match status" value="1"/>
</dbReference>
<dbReference type="InterPro" id="IPR000719">
    <property type="entry name" value="Prot_kinase_dom"/>
</dbReference>
<evidence type="ECO:0000256" key="8">
    <source>
        <dbReference type="ARBA" id="ARBA00048679"/>
    </source>
</evidence>
<evidence type="ECO:0000256" key="6">
    <source>
        <dbReference type="ARBA" id="ARBA00022840"/>
    </source>
</evidence>
<keyword evidence="6" id="KW-0067">ATP-binding</keyword>
<proteinExistence type="predicted"/>
<keyword evidence="2" id="KW-0723">Serine/threonine-protein kinase</keyword>
<evidence type="ECO:0000256" key="1">
    <source>
        <dbReference type="ARBA" id="ARBA00012513"/>
    </source>
</evidence>
<keyword evidence="5" id="KW-0418">Kinase</keyword>
<evidence type="ECO:0000256" key="7">
    <source>
        <dbReference type="ARBA" id="ARBA00047899"/>
    </source>
</evidence>
<dbReference type="EMBL" id="JAVFKD010000014">
    <property type="protein sequence ID" value="KAK5989763.1"/>
    <property type="molecule type" value="Genomic_DNA"/>
</dbReference>
<evidence type="ECO:0000313" key="10">
    <source>
        <dbReference type="EMBL" id="KAK5989763.1"/>
    </source>
</evidence>
<organism evidence="10 11">
    <name type="scientific">Cladobotryum mycophilum</name>
    <dbReference type="NCBI Taxonomy" id="491253"/>
    <lineage>
        <taxon>Eukaryota</taxon>
        <taxon>Fungi</taxon>
        <taxon>Dikarya</taxon>
        <taxon>Ascomycota</taxon>
        <taxon>Pezizomycotina</taxon>
        <taxon>Sordariomycetes</taxon>
        <taxon>Hypocreomycetidae</taxon>
        <taxon>Hypocreales</taxon>
        <taxon>Hypocreaceae</taxon>
        <taxon>Cladobotryum</taxon>
    </lineage>
</organism>
<reference evidence="10 11" key="1">
    <citation type="submission" date="2024-01" db="EMBL/GenBank/DDBJ databases">
        <title>Complete genome of Cladobotryum mycophilum ATHUM6906.</title>
        <authorList>
            <person name="Christinaki A.C."/>
            <person name="Myridakis A.I."/>
            <person name="Kouvelis V.N."/>
        </authorList>
    </citation>
    <scope>NUCLEOTIDE SEQUENCE [LARGE SCALE GENOMIC DNA]</scope>
    <source>
        <strain evidence="10 11">ATHUM6906</strain>
    </source>
</reference>
<comment type="caution">
    <text evidence="10">The sequence shown here is derived from an EMBL/GenBank/DDBJ whole genome shotgun (WGS) entry which is preliminary data.</text>
</comment>
<dbReference type="InterPro" id="IPR051334">
    <property type="entry name" value="SRPK"/>
</dbReference>
<dbReference type="Pfam" id="PF00069">
    <property type="entry name" value="Pkinase"/>
    <property type="match status" value="1"/>
</dbReference>
<dbReference type="Gene3D" id="3.30.200.20">
    <property type="entry name" value="Phosphorylase Kinase, domain 1"/>
    <property type="match status" value="1"/>
</dbReference>
<comment type="catalytic activity">
    <reaction evidence="8">
        <text>L-seryl-[protein] + ATP = O-phospho-L-seryl-[protein] + ADP + H(+)</text>
        <dbReference type="Rhea" id="RHEA:17989"/>
        <dbReference type="Rhea" id="RHEA-COMP:9863"/>
        <dbReference type="Rhea" id="RHEA-COMP:11604"/>
        <dbReference type="ChEBI" id="CHEBI:15378"/>
        <dbReference type="ChEBI" id="CHEBI:29999"/>
        <dbReference type="ChEBI" id="CHEBI:30616"/>
        <dbReference type="ChEBI" id="CHEBI:83421"/>
        <dbReference type="ChEBI" id="CHEBI:456216"/>
        <dbReference type="EC" id="2.7.11.1"/>
    </reaction>
</comment>
<evidence type="ECO:0000256" key="3">
    <source>
        <dbReference type="ARBA" id="ARBA00022679"/>
    </source>
</evidence>
<evidence type="ECO:0000256" key="2">
    <source>
        <dbReference type="ARBA" id="ARBA00022527"/>
    </source>
</evidence>
<feature type="domain" description="Protein kinase" evidence="9">
    <location>
        <begin position="90"/>
        <end position="417"/>
    </location>
</feature>
<gene>
    <name evidence="10" type="ORF">PT974_08023</name>
</gene>
<evidence type="ECO:0000256" key="5">
    <source>
        <dbReference type="ARBA" id="ARBA00022777"/>
    </source>
</evidence>
<dbReference type="PROSITE" id="PS50011">
    <property type="entry name" value="PROTEIN_KINASE_DOM"/>
    <property type="match status" value="1"/>
</dbReference>
<name>A0ABR0SC69_9HYPO</name>